<dbReference type="Proteomes" id="UP001589707">
    <property type="component" value="Unassembled WGS sequence"/>
</dbReference>
<accession>A0ABV5X2H6</accession>
<proteinExistence type="predicted"/>
<dbReference type="EMBL" id="JBHMAU010000063">
    <property type="protein sequence ID" value="MFB9776652.1"/>
    <property type="molecule type" value="Genomic_DNA"/>
</dbReference>
<comment type="caution">
    <text evidence="2">The sequence shown here is derived from an EMBL/GenBank/DDBJ whole genome shotgun (WGS) entry which is preliminary data.</text>
</comment>
<evidence type="ECO:0000256" key="1">
    <source>
        <dbReference type="SAM" id="MobiDB-lite"/>
    </source>
</evidence>
<reference evidence="2 3" key="1">
    <citation type="submission" date="2024-09" db="EMBL/GenBank/DDBJ databases">
        <authorList>
            <person name="Sun Q."/>
            <person name="Mori K."/>
        </authorList>
    </citation>
    <scope>NUCLEOTIDE SEQUENCE [LARGE SCALE GENOMIC DNA]</scope>
    <source>
        <strain evidence="2 3">JCM 11683</strain>
    </source>
</reference>
<protein>
    <submittedName>
        <fullName evidence="2">Uncharacterized protein</fullName>
    </submittedName>
</protein>
<feature type="compositionally biased region" description="Basic and acidic residues" evidence="1">
    <location>
        <begin position="41"/>
        <end position="52"/>
    </location>
</feature>
<name>A0ABV5X2H6_9MICO</name>
<sequence length="201" mass="21525">MPQPRFHKPVPMPDMDPLDTAPDPAARTELAHSTAARLISPHRDSSTDPDRDDAATARFVHLAEEFGLESIAEVWASAPPVSLPGSLWRLYAVREWIRRSPGQAADWFSSGRDGRTAPEVVAGIASPPGPDEVARAADEILAGAFRGDYAIALARAAAFVTVTARGRRVENPADTSGAEGFERLADDLATAARAYTQGRLD</sequence>
<dbReference type="RefSeq" id="WP_376840501.1">
    <property type="nucleotide sequence ID" value="NZ_JBHMAU010000063.1"/>
</dbReference>
<gene>
    <name evidence="2" type="ORF">ACFFN1_09615</name>
</gene>
<evidence type="ECO:0000313" key="2">
    <source>
        <dbReference type="EMBL" id="MFB9776652.1"/>
    </source>
</evidence>
<evidence type="ECO:0000313" key="3">
    <source>
        <dbReference type="Proteomes" id="UP001589707"/>
    </source>
</evidence>
<organism evidence="2 3">
    <name type="scientific">Brevibacterium otitidis</name>
    <dbReference type="NCBI Taxonomy" id="53364"/>
    <lineage>
        <taxon>Bacteria</taxon>
        <taxon>Bacillati</taxon>
        <taxon>Actinomycetota</taxon>
        <taxon>Actinomycetes</taxon>
        <taxon>Micrococcales</taxon>
        <taxon>Brevibacteriaceae</taxon>
        <taxon>Brevibacterium</taxon>
    </lineage>
</organism>
<keyword evidence="3" id="KW-1185">Reference proteome</keyword>
<feature type="region of interest" description="Disordered" evidence="1">
    <location>
        <begin position="1"/>
        <end position="52"/>
    </location>
</feature>